<evidence type="ECO:0000256" key="9">
    <source>
        <dbReference type="PIRSR" id="PIRSR500134-2"/>
    </source>
</evidence>
<evidence type="ECO:0000256" key="6">
    <source>
        <dbReference type="ARBA" id="ARBA00047473"/>
    </source>
</evidence>
<feature type="binding site" evidence="10">
    <location>
        <position position="163"/>
    </location>
    <ligand>
        <name>NAD(+)</name>
        <dbReference type="ChEBI" id="CHEBI:57540"/>
    </ligand>
</feature>
<evidence type="ECO:0000256" key="4">
    <source>
        <dbReference type="ARBA" id="ARBA00023002"/>
    </source>
</evidence>
<comment type="similarity">
    <text evidence="2 7">Belongs to the UDP-glucose/GDP-mannose dehydrogenase family.</text>
</comment>
<evidence type="ECO:0000313" key="12">
    <source>
        <dbReference type="EMBL" id="GHF63782.1"/>
    </source>
</evidence>
<evidence type="ECO:0000259" key="11">
    <source>
        <dbReference type="SMART" id="SM00984"/>
    </source>
</evidence>
<evidence type="ECO:0000313" key="13">
    <source>
        <dbReference type="Proteomes" id="UP000638313"/>
    </source>
</evidence>
<dbReference type="GO" id="GO:0003979">
    <property type="term" value="F:UDP-glucose 6-dehydrogenase activity"/>
    <property type="evidence" value="ECO:0007669"/>
    <property type="project" value="UniProtKB-EC"/>
</dbReference>
<dbReference type="Gene3D" id="1.20.5.100">
    <property type="entry name" value="Cytochrome c1, transmembrane anchor, C-terminal"/>
    <property type="match status" value="1"/>
</dbReference>
<comment type="pathway">
    <text evidence="1">Nucleotide-sugar biosynthesis; UDP-alpha-D-glucuronate biosynthesis; UDP-alpha-D-glucuronate from UDP-alpha-D-glucose: step 1/1.</text>
</comment>
<dbReference type="InterPro" id="IPR014027">
    <property type="entry name" value="UDP-Glc/GDP-Man_DH_C"/>
</dbReference>
<feature type="binding site" evidence="10">
    <location>
        <position position="274"/>
    </location>
    <ligand>
        <name>NAD(+)</name>
        <dbReference type="ChEBI" id="CHEBI:57540"/>
    </ligand>
</feature>
<feature type="binding site" evidence="10">
    <location>
        <position position="32"/>
    </location>
    <ligand>
        <name>NAD(+)</name>
        <dbReference type="ChEBI" id="CHEBI:57540"/>
    </ligand>
</feature>
<dbReference type="NCBIfam" id="TIGR03026">
    <property type="entry name" value="NDP-sugDHase"/>
    <property type="match status" value="1"/>
</dbReference>
<dbReference type="PANTHER" id="PTHR43750:SF3">
    <property type="entry name" value="UDP-GLUCOSE 6-DEHYDROGENASE TUAD"/>
    <property type="match status" value="1"/>
</dbReference>
<gene>
    <name evidence="12" type="ORF">GCM10010218_51480</name>
</gene>
<dbReference type="InterPro" id="IPR008927">
    <property type="entry name" value="6-PGluconate_DH-like_C_sf"/>
</dbReference>
<feature type="binding site" evidence="9">
    <location>
        <begin position="260"/>
        <end position="264"/>
    </location>
    <ligand>
        <name>substrate</name>
    </ligand>
</feature>
<dbReference type="AlphaFoldDB" id="A0A919B8H4"/>
<feature type="binding site" evidence="9">
    <location>
        <position position="268"/>
    </location>
    <ligand>
        <name>substrate</name>
    </ligand>
</feature>
<feature type="active site" description="Nucleophile" evidence="8">
    <location>
        <position position="271"/>
    </location>
</feature>
<dbReference type="GO" id="GO:0000271">
    <property type="term" value="P:polysaccharide biosynthetic process"/>
    <property type="evidence" value="ECO:0007669"/>
    <property type="project" value="InterPro"/>
</dbReference>
<feature type="binding site" evidence="9">
    <location>
        <position position="215"/>
    </location>
    <ligand>
        <name>substrate</name>
    </ligand>
</feature>
<feature type="binding site" evidence="10">
    <location>
        <position position="341"/>
    </location>
    <ligand>
        <name>NAD(+)</name>
        <dbReference type="ChEBI" id="CHEBI:57540"/>
    </ligand>
</feature>
<dbReference type="SUPFAM" id="SSF48179">
    <property type="entry name" value="6-phosphogluconate dehydrogenase C-terminal domain-like"/>
    <property type="match status" value="1"/>
</dbReference>
<dbReference type="SUPFAM" id="SSF52413">
    <property type="entry name" value="UDP-glucose/GDP-mannose dehydrogenase C-terminal domain"/>
    <property type="match status" value="1"/>
</dbReference>
<dbReference type="InterPro" id="IPR028357">
    <property type="entry name" value="UDPglc_DH_bac"/>
</dbReference>
<feature type="binding site" evidence="9">
    <location>
        <begin position="160"/>
        <end position="163"/>
    </location>
    <ligand>
        <name>substrate</name>
    </ligand>
</feature>
<dbReference type="RefSeq" id="WP_190132092.1">
    <property type="nucleotide sequence ID" value="NZ_BNBD01000013.1"/>
</dbReference>
<dbReference type="PANTHER" id="PTHR43750">
    <property type="entry name" value="UDP-GLUCOSE 6-DEHYDROGENASE TUAD"/>
    <property type="match status" value="1"/>
</dbReference>
<dbReference type="InterPro" id="IPR017476">
    <property type="entry name" value="UDP-Glc/GDP-Man"/>
</dbReference>
<dbReference type="EMBL" id="BNBD01000013">
    <property type="protein sequence ID" value="GHF63782.1"/>
    <property type="molecule type" value="Genomic_DNA"/>
</dbReference>
<keyword evidence="5 7" id="KW-0520">NAD</keyword>
<accession>A0A919B8H4</accession>
<dbReference type="SMART" id="SM00984">
    <property type="entry name" value="UDPG_MGDP_dh_C"/>
    <property type="match status" value="1"/>
</dbReference>
<dbReference type="PIRSF" id="PIRSF000124">
    <property type="entry name" value="UDPglc_GDPman_dh"/>
    <property type="match status" value="1"/>
</dbReference>
<dbReference type="EC" id="1.1.1.22" evidence="3 7"/>
<dbReference type="PIRSF" id="PIRSF500134">
    <property type="entry name" value="UDPglc_DH_bac"/>
    <property type="match status" value="1"/>
</dbReference>
<feature type="binding site" evidence="10">
    <location>
        <position position="93"/>
    </location>
    <ligand>
        <name>NAD(+)</name>
        <dbReference type="ChEBI" id="CHEBI:57540"/>
    </ligand>
</feature>
<reference evidence="12" key="2">
    <citation type="submission" date="2020-09" db="EMBL/GenBank/DDBJ databases">
        <authorList>
            <person name="Sun Q."/>
            <person name="Ohkuma M."/>
        </authorList>
    </citation>
    <scope>NUCLEOTIDE SEQUENCE</scope>
    <source>
        <strain evidence="12">JCM 4059</strain>
    </source>
</reference>
<dbReference type="InterPro" id="IPR001732">
    <property type="entry name" value="UDP-Glc/GDP-Man_DH_N"/>
</dbReference>
<feature type="binding site" evidence="10">
    <location>
        <position position="37"/>
    </location>
    <ligand>
        <name>NAD(+)</name>
        <dbReference type="ChEBI" id="CHEBI:57540"/>
    </ligand>
</feature>
<dbReference type="InterPro" id="IPR036291">
    <property type="entry name" value="NAD(P)-bd_dom_sf"/>
</dbReference>
<evidence type="ECO:0000256" key="10">
    <source>
        <dbReference type="PIRSR" id="PIRSR500134-3"/>
    </source>
</evidence>
<feature type="binding site" evidence="9">
    <location>
        <position position="334"/>
    </location>
    <ligand>
        <name>substrate</name>
    </ligand>
</feature>
<evidence type="ECO:0000256" key="3">
    <source>
        <dbReference type="ARBA" id="ARBA00012954"/>
    </source>
</evidence>
<evidence type="ECO:0000256" key="1">
    <source>
        <dbReference type="ARBA" id="ARBA00004701"/>
    </source>
</evidence>
<sequence>MALKITVIGTGYLGATHAAAMAELGFEVLGLDVDPAKIETLSRGEVPMYEPGLEDLLRKHVAGLEGSTGRLRFTTSWEEVGAFGDVHFVCVNTPQKHGEYACDMSYVESAFASLAPRLDRPALVVGKSTVPVGSAARLARVLTDLAPAGADVELAWNPEFLREGFAVQDTLHPDRIVVGVAGERAEKLLREVYATPIGEGSPFVVADYATAELVKTAANSFLATKISFINAMAEVCEAAGGDVAKLAEAIGHDERIGKKFLRAGIGFGGGCLPKDIRAFMARAGELGADQALTFLREVDSINMRRRGHMVELAREAVGGGFLGRRVAVLGATFKPDSDDVRDSPALNVAGQIHLQGGQVTIYDPKGMENARRVFPTLAYAPSALEACRGADVVLHLTEWREFRDLDVAALGEVVAERHILDGRNALDPEVWRAAGWTYRAMGRPTA</sequence>
<dbReference type="Proteomes" id="UP000638313">
    <property type="component" value="Unassembled WGS sequence"/>
</dbReference>
<evidence type="ECO:0000256" key="5">
    <source>
        <dbReference type="ARBA" id="ARBA00023027"/>
    </source>
</evidence>
<comment type="caution">
    <text evidence="12">The sequence shown here is derived from an EMBL/GenBank/DDBJ whole genome shotgun (WGS) entry which is preliminary data.</text>
</comment>
<dbReference type="InterPro" id="IPR014026">
    <property type="entry name" value="UDP-Glc/GDP-Man_DH_dimer"/>
</dbReference>
<feature type="domain" description="UDP-glucose/GDP-mannose dehydrogenase C-terminal" evidence="11">
    <location>
        <begin position="327"/>
        <end position="428"/>
    </location>
</feature>
<protein>
    <recommendedName>
        <fullName evidence="3 7">UDP-glucose 6-dehydrogenase</fullName>
        <ecNumber evidence="3 7">1.1.1.22</ecNumber>
    </recommendedName>
</protein>
<dbReference type="Pfam" id="PF03721">
    <property type="entry name" value="UDPG_MGDP_dh_N"/>
    <property type="match status" value="1"/>
</dbReference>
<dbReference type="GO" id="GO:0051287">
    <property type="term" value="F:NAD binding"/>
    <property type="evidence" value="ECO:0007669"/>
    <property type="project" value="InterPro"/>
</dbReference>
<proteinExistence type="inferred from homology"/>
<name>A0A919B8H4_9ACTN</name>
<evidence type="ECO:0000256" key="2">
    <source>
        <dbReference type="ARBA" id="ARBA00006601"/>
    </source>
</evidence>
<dbReference type="Gene3D" id="3.40.50.720">
    <property type="entry name" value="NAD(P)-binding Rossmann-like Domain"/>
    <property type="match status" value="2"/>
</dbReference>
<keyword evidence="13" id="KW-1185">Reference proteome</keyword>
<reference evidence="12" key="1">
    <citation type="journal article" date="2014" name="Int. J. Syst. Evol. Microbiol.">
        <title>Complete genome sequence of Corynebacterium casei LMG S-19264T (=DSM 44701T), isolated from a smear-ripened cheese.</title>
        <authorList>
            <consortium name="US DOE Joint Genome Institute (JGI-PGF)"/>
            <person name="Walter F."/>
            <person name="Albersmeier A."/>
            <person name="Kalinowski J."/>
            <person name="Ruckert C."/>
        </authorList>
    </citation>
    <scope>NUCLEOTIDE SEQUENCE</scope>
    <source>
        <strain evidence="12">JCM 4059</strain>
    </source>
</reference>
<evidence type="ECO:0000256" key="7">
    <source>
        <dbReference type="PIRNR" id="PIRNR000124"/>
    </source>
</evidence>
<comment type="catalytic activity">
    <reaction evidence="6 7">
        <text>UDP-alpha-D-glucose + 2 NAD(+) + H2O = UDP-alpha-D-glucuronate + 2 NADH + 3 H(+)</text>
        <dbReference type="Rhea" id="RHEA:23596"/>
        <dbReference type="ChEBI" id="CHEBI:15377"/>
        <dbReference type="ChEBI" id="CHEBI:15378"/>
        <dbReference type="ChEBI" id="CHEBI:57540"/>
        <dbReference type="ChEBI" id="CHEBI:57945"/>
        <dbReference type="ChEBI" id="CHEBI:58052"/>
        <dbReference type="ChEBI" id="CHEBI:58885"/>
        <dbReference type="EC" id="1.1.1.22"/>
    </reaction>
</comment>
<feature type="binding site" evidence="10">
    <location>
        <position position="129"/>
    </location>
    <ligand>
        <name>NAD(+)</name>
        <dbReference type="ChEBI" id="CHEBI:57540"/>
    </ligand>
</feature>
<dbReference type="Pfam" id="PF00984">
    <property type="entry name" value="UDPG_MGDP_dh"/>
    <property type="match status" value="1"/>
</dbReference>
<dbReference type="SUPFAM" id="SSF51735">
    <property type="entry name" value="NAD(P)-binding Rossmann-fold domains"/>
    <property type="match status" value="1"/>
</dbReference>
<dbReference type="InterPro" id="IPR036220">
    <property type="entry name" value="UDP-Glc/GDP-Man_DH_C_sf"/>
</dbReference>
<organism evidence="12 13">
    <name type="scientific">Streptomyces mashuensis</name>
    <dbReference type="NCBI Taxonomy" id="33904"/>
    <lineage>
        <taxon>Bacteria</taxon>
        <taxon>Bacillati</taxon>
        <taxon>Actinomycetota</taxon>
        <taxon>Actinomycetes</taxon>
        <taxon>Kitasatosporales</taxon>
        <taxon>Streptomycetaceae</taxon>
        <taxon>Streptomyces</taxon>
    </lineage>
</organism>
<keyword evidence="4 7" id="KW-0560">Oxidoreductase</keyword>
<dbReference type="Pfam" id="PF03720">
    <property type="entry name" value="UDPG_MGDP_dh_C"/>
    <property type="match status" value="1"/>
</dbReference>
<evidence type="ECO:0000256" key="8">
    <source>
        <dbReference type="PIRSR" id="PIRSR500134-1"/>
    </source>
</evidence>